<accession>A0A9X2HZF4</accession>
<keyword evidence="2" id="KW-1185">Reference proteome</keyword>
<dbReference type="AlphaFoldDB" id="A0A9X2HZF4"/>
<dbReference type="SUPFAM" id="SSF81301">
    <property type="entry name" value="Nucleotidyltransferase"/>
    <property type="match status" value="1"/>
</dbReference>
<dbReference type="InterPro" id="IPR043519">
    <property type="entry name" value="NT_sf"/>
</dbReference>
<dbReference type="Proteomes" id="UP001139486">
    <property type="component" value="Unassembled WGS sequence"/>
</dbReference>
<dbReference type="RefSeq" id="WP_254288963.1">
    <property type="nucleotide sequence ID" value="NZ_JAMLDY010000009.1"/>
</dbReference>
<evidence type="ECO:0008006" key="3">
    <source>
        <dbReference type="Google" id="ProtNLM"/>
    </source>
</evidence>
<proteinExistence type="predicted"/>
<name>A0A9X2HZF4_9SPHN</name>
<comment type="caution">
    <text evidence="1">The sequence shown here is derived from an EMBL/GenBank/DDBJ whole genome shotgun (WGS) entry which is preliminary data.</text>
</comment>
<organism evidence="1 2">
    <name type="scientific">Sphingomonas liriopis</name>
    <dbReference type="NCBI Taxonomy" id="2949094"/>
    <lineage>
        <taxon>Bacteria</taxon>
        <taxon>Pseudomonadati</taxon>
        <taxon>Pseudomonadota</taxon>
        <taxon>Alphaproteobacteria</taxon>
        <taxon>Sphingomonadales</taxon>
        <taxon>Sphingomonadaceae</taxon>
        <taxon>Sphingomonas</taxon>
    </lineage>
</organism>
<protein>
    <recommendedName>
        <fullName evidence="3">Nucleotidyltransferase domain-containing protein</fullName>
    </recommendedName>
</protein>
<sequence length="98" mass="10643">MRLTAEEVQAIKAAARRAFGADAVVRLFGSRVDDARHGGDIDLHVELPATVNFSSAKEGFLDRLFARIDPQRVDVIATVKGATPRPIEAIAYRDGIVL</sequence>
<dbReference type="EMBL" id="JAMLDY010000009">
    <property type="protein sequence ID" value="MCP3734940.1"/>
    <property type="molecule type" value="Genomic_DNA"/>
</dbReference>
<reference evidence="1" key="1">
    <citation type="submission" date="2022-05" db="EMBL/GenBank/DDBJ databases">
        <title>Sphingomonas sp. strain RP10 Genome sequencing and assembly.</title>
        <authorList>
            <person name="Kim I."/>
        </authorList>
    </citation>
    <scope>NUCLEOTIDE SEQUENCE</scope>
    <source>
        <strain evidence="1">RP10</strain>
    </source>
</reference>
<gene>
    <name evidence="1" type="ORF">M9979_08675</name>
</gene>
<evidence type="ECO:0000313" key="2">
    <source>
        <dbReference type="Proteomes" id="UP001139486"/>
    </source>
</evidence>
<evidence type="ECO:0000313" key="1">
    <source>
        <dbReference type="EMBL" id="MCP3734940.1"/>
    </source>
</evidence>
<dbReference type="Gene3D" id="3.30.460.10">
    <property type="entry name" value="Beta Polymerase, domain 2"/>
    <property type="match status" value="1"/>
</dbReference>